<organism evidence="6 7">
    <name type="scientific">Candidatus Aveggerthella stercoripullorum</name>
    <dbReference type="NCBI Taxonomy" id="2840688"/>
    <lineage>
        <taxon>Bacteria</taxon>
        <taxon>Bacillati</taxon>
        <taxon>Actinomycetota</taxon>
        <taxon>Coriobacteriia</taxon>
        <taxon>Eggerthellales</taxon>
        <taxon>Eggerthellaceae</taxon>
        <taxon>Eggerthellaceae incertae sedis</taxon>
        <taxon>Candidatus Aveggerthella</taxon>
    </lineage>
</organism>
<comment type="similarity">
    <text evidence="2 4">Belongs to the bacterial solute-binding protein 3 family.</text>
</comment>
<evidence type="ECO:0000259" key="5">
    <source>
        <dbReference type="SMART" id="SM00062"/>
    </source>
</evidence>
<name>A0A9D1A0V4_9ACTN</name>
<evidence type="ECO:0000313" key="6">
    <source>
        <dbReference type="EMBL" id="HIR02019.1"/>
    </source>
</evidence>
<dbReference type="GO" id="GO:0030313">
    <property type="term" value="C:cell envelope"/>
    <property type="evidence" value="ECO:0007669"/>
    <property type="project" value="UniProtKB-SubCell"/>
</dbReference>
<reference evidence="6" key="2">
    <citation type="journal article" date="2021" name="PeerJ">
        <title>Extensive microbial diversity within the chicken gut microbiome revealed by metagenomics and culture.</title>
        <authorList>
            <person name="Gilroy R."/>
            <person name="Ravi A."/>
            <person name="Getino M."/>
            <person name="Pursley I."/>
            <person name="Horton D.L."/>
            <person name="Alikhan N.F."/>
            <person name="Baker D."/>
            <person name="Gharbi K."/>
            <person name="Hall N."/>
            <person name="Watson M."/>
            <person name="Adriaenssens E.M."/>
            <person name="Foster-Nyarko E."/>
            <person name="Jarju S."/>
            <person name="Secka A."/>
            <person name="Antonio M."/>
            <person name="Oren A."/>
            <person name="Chaudhuri R.R."/>
            <person name="La Ragione R."/>
            <person name="Hildebrand F."/>
            <person name="Pallen M.J."/>
        </authorList>
    </citation>
    <scope>NUCLEOTIDE SEQUENCE</scope>
    <source>
        <strain evidence="6">ChiGjej1B1-2707</strain>
    </source>
</reference>
<comment type="subcellular location">
    <subcellularLocation>
        <location evidence="1">Cell envelope</location>
    </subcellularLocation>
</comment>
<dbReference type="PANTHER" id="PTHR35936:SF34">
    <property type="entry name" value="ABC TRANSPORTER EXTRACELLULAR-BINDING PROTEIN YCKB-RELATED"/>
    <property type="match status" value="1"/>
</dbReference>
<dbReference type="AlphaFoldDB" id="A0A9D1A0V4"/>
<dbReference type="InterPro" id="IPR001638">
    <property type="entry name" value="Solute-binding_3/MltF_N"/>
</dbReference>
<protein>
    <submittedName>
        <fullName evidence="6">Transporter substrate-binding domain-containing protein</fullName>
    </submittedName>
</protein>
<keyword evidence="3" id="KW-0732">Signal</keyword>
<dbReference type="SMART" id="SM00062">
    <property type="entry name" value="PBPb"/>
    <property type="match status" value="1"/>
</dbReference>
<evidence type="ECO:0000256" key="2">
    <source>
        <dbReference type="ARBA" id="ARBA00010333"/>
    </source>
</evidence>
<comment type="caution">
    <text evidence="6">The sequence shown here is derived from an EMBL/GenBank/DDBJ whole genome shotgun (WGS) entry which is preliminary data.</text>
</comment>
<dbReference type="Pfam" id="PF00497">
    <property type="entry name" value="SBP_bac_3"/>
    <property type="match status" value="1"/>
</dbReference>
<accession>A0A9D1A0V4</accession>
<evidence type="ECO:0000256" key="1">
    <source>
        <dbReference type="ARBA" id="ARBA00004196"/>
    </source>
</evidence>
<proteinExistence type="inferred from homology"/>
<evidence type="ECO:0000313" key="7">
    <source>
        <dbReference type="Proteomes" id="UP000824261"/>
    </source>
</evidence>
<feature type="domain" description="Solute-binding protein family 3/N-terminal" evidence="5">
    <location>
        <begin position="21"/>
        <end position="255"/>
    </location>
</feature>
<dbReference type="PROSITE" id="PS01039">
    <property type="entry name" value="SBP_BACTERIAL_3"/>
    <property type="match status" value="1"/>
</dbReference>
<dbReference type="Proteomes" id="UP000824261">
    <property type="component" value="Unassembled WGS sequence"/>
</dbReference>
<dbReference type="EMBL" id="DVGB01000089">
    <property type="protein sequence ID" value="HIR02019.1"/>
    <property type="molecule type" value="Genomic_DNA"/>
</dbReference>
<reference evidence="6" key="1">
    <citation type="submission" date="2020-10" db="EMBL/GenBank/DDBJ databases">
        <authorList>
            <person name="Gilroy R."/>
        </authorList>
    </citation>
    <scope>NUCLEOTIDE SEQUENCE</scope>
    <source>
        <strain evidence="6">ChiGjej1B1-2707</strain>
    </source>
</reference>
<dbReference type="SUPFAM" id="SSF53850">
    <property type="entry name" value="Periplasmic binding protein-like II"/>
    <property type="match status" value="1"/>
</dbReference>
<evidence type="ECO:0000256" key="4">
    <source>
        <dbReference type="RuleBase" id="RU003744"/>
    </source>
</evidence>
<sequence length="255" mass="27779">MLVCLTGCGGAAQGKDEGKGTLRIGVRDDIMNFSVLNEQTGKYYGLEVDIANEMASRMGYGNVEFSTVTSDDRKEKLLNGEIDCIVACYSKAETRYKNFDFSPTYYRDHPVIMVENSSLITDVSQLMGGVIGTMSGANTAPVLATCLYEQGYIGPNVISNSDEGTQYEGVYVKKIPSYAELSRALEEGVVDAIAMDGSFVPTYINADRSLLDFEITEQEYGVATNKDSELSQPVADAIQSMLDDGTIAAYVDKWN</sequence>
<gene>
    <name evidence="6" type="ORF">IAA69_07150</name>
</gene>
<dbReference type="Gene3D" id="3.40.190.10">
    <property type="entry name" value="Periplasmic binding protein-like II"/>
    <property type="match status" value="2"/>
</dbReference>
<evidence type="ECO:0000256" key="3">
    <source>
        <dbReference type="ARBA" id="ARBA00022729"/>
    </source>
</evidence>
<dbReference type="InterPro" id="IPR018313">
    <property type="entry name" value="SBP_3_CS"/>
</dbReference>
<dbReference type="PANTHER" id="PTHR35936">
    <property type="entry name" value="MEMBRANE-BOUND LYTIC MUREIN TRANSGLYCOSYLASE F"/>
    <property type="match status" value="1"/>
</dbReference>